<proteinExistence type="predicted"/>
<dbReference type="SUPFAM" id="SSF47762">
    <property type="entry name" value="PAH2 domain"/>
    <property type="match status" value="1"/>
</dbReference>
<evidence type="ECO:0000313" key="3">
    <source>
        <dbReference type="EMBL" id="KAK9933214.1"/>
    </source>
</evidence>
<reference evidence="3 4" key="1">
    <citation type="journal article" date="2023" name="G3 (Bethesda)">
        <title>A chromosome-length genome assembly and annotation of blackberry (Rubus argutus, cv. 'Hillquist').</title>
        <authorList>
            <person name="Bruna T."/>
            <person name="Aryal R."/>
            <person name="Dudchenko O."/>
            <person name="Sargent D.J."/>
            <person name="Mead D."/>
            <person name="Buti M."/>
            <person name="Cavallini A."/>
            <person name="Hytonen T."/>
            <person name="Andres J."/>
            <person name="Pham M."/>
            <person name="Weisz D."/>
            <person name="Mascagni F."/>
            <person name="Usai G."/>
            <person name="Natali L."/>
            <person name="Bassil N."/>
            <person name="Fernandez G.E."/>
            <person name="Lomsadze A."/>
            <person name="Armour M."/>
            <person name="Olukolu B."/>
            <person name="Poorten T."/>
            <person name="Britton C."/>
            <person name="Davik J."/>
            <person name="Ashrafi H."/>
            <person name="Aiden E.L."/>
            <person name="Borodovsky M."/>
            <person name="Worthington M."/>
        </authorList>
    </citation>
    <scope>NUCLEOTIDE SEQUENCE [LARGE SCALE GENOMIC DNA]</scope>
    <source>
        <strain evidence="3">PI 553951</strain>
    </source>
</reference>
<evidence type="ECO:0000313" key="4">
    <source>
        <dbReference type="Proteomes" id="UP001457282"/>
    </source>
</evidence>
<evidence type="ECO:0000256" key="1">
    <source>
        <dbReference type="ARBA" id="ARBA00004123"/>
    </source>
</evidence>
<keyword evidence="2" id="KW-0539">Nucleus</keyword>
<dbReference type="AlphaFoldDB" id="A0AAW1X9M7"/>
<accession>A0AAW1X9M7</accession>
<dbReference type="Proteomes" id="UP001457282">
    <property type="component" value="Unassembled WGS sequence"/>
</dbReference>
<dbReference type="EMBL" id="JBEDUW010000004">
    <property type="protein sequence ID" value="KAK9933214.1"/>
    <property type="molecule type" value="Genomic_DNA"/>
</dbReference>
<organism evidence="3 4">
    <name type="scientific">Rubus argutus</name>
    <name type="common">Southern blackberry</name>
    <dbReference type="NCBI Taxonomy" id="59490"/>
    <lineage>
        <taxon>Eukaryota</taxon>
        <taxon>Viridiplantae</taxon>
        <taxon>Streptophyta</taxon>
        <taxon>Embryophyta</taxon>
        <taxon>Tracheophyta</taxon>
        <taxon>Spermatophyta</taxon>
        <taxon>Magnoliopsida</taxon>
        <taxon>eudicotyledons</taxon>
        <taxon>Gunneridae</taxon>
        <taxon>Pentapetalae</taxon>
        <taxon>rosids</taxon>
        <taxon>fabids</taxon>
        <taxon>Rosales</taxon>
        <taxon>Rosaceae</taxon>
        <taxon>Rosoideae</taxon>
        <taxon>Rosoideae incertae sedis</taxon>
        <taxon>Rubus</taxon>
    </lineage>
</organism>
<dbReference type="GO" id="GO:0006355">
    <property type="term" value="P:regulation of DNA-templated transcription"/>
    <property type="evidence" value="ECO:0007669"/>
    <property type="project" value="InterPro"/>
</dbReference>
<sequence>MKTNLIGNTFTRVPNLKQREKKHKINEVKDFKRVREKTKKRIIKSGFYLCDKVQERLGDSKKYIEFLRLLYMYSKGVLDLTEFLNLVDDSVRADENLMNKFDDFLEHCEKSGNRFDLDSLGYST</sequence>
<comment type="subcellular location">
    <subcellularLocation>
        <location evidence="1">Nucleus</location>
    </subcellularLocation>
</comment>
<protein>
    <submittedName>
        <fullName evidence="3">Uncharacterized protein</fullName>
    </submittedName>
</protein>
<dbReference type="Gene3D" id="1.20.1160.11">
    <property type="entry name" value="Paired amphipathic helix"/>
    <property type="match status" value="1"/>
</dbReference>
<dbReference type="InterPro" id="IPR036600">
    <property type="entry name" value="PAH_sf"/>
</dbReference>
<dbReference type="Pfam" id="PF02671">
    <property type="entry name" value="PAH"/>
    <property type="match status" value="1"/>
</dbReference>
<dbReference type="GO" id="GO:0005634">
    <property type="term" value="C:nucleus"/>
    <property type="evidence" value="ECO:0007669"/>
    <property type="project" value="UniProtKB-SubCell"/>
</dbReference>
<name>A0AAW1X9M7_RUBAR</name>
<evidence type="ECO:0000256" key="2">
    <source>
        <dbReference type="ARBA" id="ARBA00023242"/>
    </source>
</evidence>
<comment type="caution">
    <text evidence="3">The sequence shown here is derived from an EMBL/GenBank/DDBJ whole genome shotgun (WGS) entry which is preliminary data.</text>
</comment>
<dbReference type="InterPro" id="IPR003822">
    <property type="entry name" value="PAH"/>
</dbReference>
<keyword evidence="4" id="KW-1185">Reference proteome</keyword>
<gene>
    <name evidence="3" type="ORF">M0R45_020417</name>
</gene>